<accession>A0A1E4SB90</accession>
<evidence type="ECO:0000256" key="2">
    <source>
        <dbReference type="ARBA" id="ARBA00022664"/>
    </source>
</evidence>
<comment type="similarity">
    <text evidence="6">Belongs to the RSE1 family.</text>
</comment>
<evidence type="ECO:0000256" key="6">
    <source>
        <dbReference type="ARBA" id="ARBA00038266"/>
    </source>
</evidence>
<dbReference type="InterPro" id="IPR058543">
    <property type="entry name" value="Beta-prop_RSE1/DDB1/CPSF1_2nd"/>
</dbReference>
<dbReference type="GO" id="GO:0008380">
    <property type="term" value="P:RNA splicing"/>
    <property type="evidence" value="ECO:0007669"/>
    <property type="project" value="UniProtKB-KW"/>
</dbReference>
<protein>
    <recommendedName>
        <fullName evidence="13">Pre-mRNA-splicing factor RSE1</fullName>
    </recommendedName>
</protein>
<dbReference type="FunFam" id="2.130.10.10:FF:000031">
    <property type="entry name" value="Splicing factor 3b subunit 3"/>
    <property type="match status" value="1"/>
</dbReference>
<feature type="domain" description="RSE1/DDB1/CPSF1 C-terminal" evidence="8">
    <location>
        <begin position="892"/>
        <end position="1231"/>
    </location>
</feature>
<dbReference type="Proteomes" id="UP000094285">
    <property type="component" value="Unassembled WGS sequence"/>
</dbReference>
<dbReference type="SUPFAM" id="SSF50978">
    <property type="entry name" value="WD40 repeat-like"/>
    <property type="match status" value="1"/>
</dbReference>
<organism evidence="11 12">
    <name type="scientific">Suhomyces tanzawaensis NRRL Y-17324</name>
    <dbReference type="NCBI Taxonomy" id="984487"/>
    <lineage>
        <taxon>Eukaryota</taxon>
        <taxon>Fungi</taxon>
        <taxon>Dikarya</taxon>
        <taxon>Ascomycota</taxon>
        <taxon>Saccharomycotina</taxon>
        <taxon>Pichiomycetes</taxon>
        <taxon>Debaryomycetaceae</taxon>
        <taxon>Suhomyces</taxon>
    </lineage>
</organism>
<dbReference type="Pfam" id="PF10433">
    <property type="entry name" value="Beta-prop_RSE1_1st"/>
    <property type="match status" value="1"/>
</dbReference>
<feature type="domain" description="RSE1/DDB1/CPSF1 first beta-propeller" evidence="9">
    <location>
        <begin position="30"/>
        <end position="418"/>
    </location>
</feature>
<keyword evidence="4" id="KW-0508">mRNA splicing</keyword>
<dbReference type="PANTHER" id="PTHR10644">
    <property type="entry name" value="DNA REPAIR/RNA PROCESSING CPSF FAMILY"/>
    <property type="match status" value="1"/>
</dbReference>
<dbReference type="GeneID" id="30982273"/>
<comment type="subcellular location">
    <subcellularLocation>
        <location evidence="1">Nucleus</location>
    </subcellularLocation>
</comment>
<keyword evidence="12" id="KW-1185">Reference proteome</keyword>
<dbReference type="GO" id="GO:0003676">
    <property type="term" value="F:nucleic acid binding"/>
    <property type="evidence" value="ECO:0007669"/>
    <property type="project" value="InterPro"/>
</dbReference>
<evidence type="ECO:0008006" key="13">
    <source>
        <dbReference type="Google" id="ProtNLM"/>
    </source>
</evidence>
<evidence type="ECO:0000313" key="12">
    <source>
        <dbReference type="Proteomes" id="UP000094285"/>
    </source>
</evidence>
<keyword evidence="5" id="KW-0539">Nucleus</keyword>
<dbReference type="FunFam" id="2.130.10.10:FF:001143">
    <property type="entry name" value="Pre-mRNA-splicing factor rse-1, putative"/>
    <property type="match status" value="1"/>
</dbReference>
<dbReference type="EMBL" id="KV453917">
    <property type="protein sequence ID" value="ODV76761.1"/>
    <property type="molecule type" value="Genomic_DNA"/>
</dbReference>
<reference evidence="12" key="1">
    <citation type="submission" date="2016-05" db="EMBL/GenBank/DDBJ databases">
        <title>Comparative genomics of biotechnologically important yeasts.</title>
        <authorList>
            <consortium name="DOE Joint Genome Institute"/>
            <person name="Riley R."/>
            <person name="Haridas S."/>
            <person name="Wolfe K.H."/>
            <person name="Lopes M.R."/>
            <person name="Hittinger C.T."/>
            <person name="Goker M."/>
            <person name="Salamov A."/>
            <person name="Wisecaver J."/>
            <person name="Long T.M."/>
            <person name="Aerts A.L."/>
            <person name="Barry K."/>
            <person name="Choi C."/>
            <person name="Clum A."/>
            <person name="Coughlan A.Y."/>
            <person name="Deshpande S."/>
            <person name="Douglass A.P."/>
            <person name="Hanson S.J."/>
            <person name="Klenk H.-P."/>
            <person name="Labutti K."/>
            <person name="Lapidus A."/>
            <person name="Lindquist E."/>
            <person name="Lipzen A."/>
            <person name="Meier-Kolthoff J.P."/>
            <person name="Ohm R.A."/>
            <person name="Otillar R.P."/>
            <person name="Pangilinan J."/>
            <person name="Peng Y."/>
            <person name="Rokas A."/>
            <person name="Rosa C.A."/>
            <person name="Scheuner C."/>
            <person name="Sibirny A.A."/>
            <person name="Slot J.C."/>
            <person name="Stielow J.B."/>
            <person name="Sun H."/>
            <person name="Kurtzman C.P."/>
            <person name="Blackwell M."/>
            <person name="Grigoriev I.V."/>
            <person name="Jeffries T.W."/>
        </authorList>
    </citation>
    <scope>NUCLEOTIDE SEQUENCE [LARGE SCALE GENOMIC DNA]</scope>
    <source>
        <strain evidence="12">NRRL Y-17324</strain>
    </source>
</reference>
<dbReference type="InterPro" id="IPR018846">
    <property type="entry name" value="Beta-prop_RSE1/DDB1/CPSF1_1st"/>
</dbReference>
<feature type="compositionally biased region" description="Acidic residues" evidence="7">
    <location>
        <begin position="833"/>
        <end position="854"/>
    </location>
</feature>
<dbReference type="OrthoDB" id="436637at2759"/>
<dbReference type="GO" id="GO:0005681">
    <property type="term" value="C:spliceosomal complex"/>
    <property type="evidence" value="ECO:0007669"/>
    <property type="project" value="UniProtKB-KW"/>
</dbReference>
<sequence>MAISSSTTMIPDDSLYLYNLTLRHATPGLHTCLGQFTGATKKAQELVIAHNTTLQIYSPDLNTGKLATVGKAHECVFATIARIDKIRAVGQSRDLLVITGDSGKLSILEFNRQTLQFQPVLQQTYGKSGQNRLSQGSYLAIDPQGRAICLSALEKNKLIYKIQASPRGLLEVSAPLEASSKNVLTLSITALDTEFDNPVFAAIECDHSEYSAKKAYDPQSSPLHLNYYELDQGLNHVVKKKASMSLPASATHLVPLPGHIRGVLVCCDSYLIYANPTKATRAYIPLPTRQGATSTVITLHVTHRLKKNDFFVLLQSTLGDLFKVTVDYDDDREVIDDIKVSYFDTIPACTSLNVFKSGFLFANVINNDKQFYQFEKLGDDVDESSIFHQVHAMDEIPDPTSHQFQRKPLENLALIDSLDNLCPIIQAEMIQTTHSSTTPINQLVTLSSSCYLKTLTHGIPTNLLVSSPLPMTPNQIYTTKLTRDAANDAYLVLSSLQDSKTLVLSIGEVVEEVEDSLFVIDQATLAVQQVGNSSVVQVYSNGIKHIRQGTDGSKTTSDWFPPAGIQISHTSTNNEQVVIGLSNGEICYFEVDPHDDQLVEYQERLEVTSPITSLAIASSSNEFRKSSFAVVGCLDETIQVVSLQVHNCLEIVSLQALSSRSVSLVMLRSGPHSTYVHIGMENGVYVRTTIDPITGTLSDTRIKYLGTKPVQLSTINNASSLLAVSSSPWVGYQASGDFKLSPLLNIGISTGSSFISEDIGGEGIVGLSGNELVIFSIGDEESGFDPSQDFNVEKLRLRYFPRRMIVDRDEKIKNVSIYVAQSEYGRKERFGEAESEQQEEQENSEQPEDLEVTEATESSKSSKSLKSEETDNPDDPENPDEQQHSPQTGSWASCIQVVDYTSSHHIVQTVELASTDSILSMEKLHFTGSPKGNEFLVVGITTNQRFLPNSHDNSYLYVYRILKKKGLPNKLRFLHKTEVEDAPNALLAFNGKLLVGLGSHLRLYDLGQKQLLRKSSTKLEYITSIQKLMSQGNNRIVLTDARLSTTFAKYDASENRFVVFVDDVMKRQATAIQTLDYDTIVGGDKYCNIWVSRVPRDVSARSDNDWTLVKGQDGFLSGAPARLTNQCEFHVGDIATSFIKGSLVVGGHESVFYTGLQGTIGVLMPLATKPEVELMAKLEDQLRKHFDYNFNPDMEPDHAGYNLLGKDHLKFRGYYNPVKNVIDGDMVEKYYELNGAARVKIAAALDRTPKEIERKIFDLRNRSAF</sequence>
<dbReference type="GO" id="GO:0006397">
    <property type="term" value="P:mRNA processing"/>
    <property type="evidence" value="ECO:0007669"/>
    <property type="project" value="UniProtKB-KW"/>
</dbReference>
<evidence type="ECO:0000256" key="5">
    <source>
        <dbReference type="ARBA" id="ARBA00023242"/>
    </source>
</evidence>
<dbReference type="InterPro" id="IPR050358">
    <property type="entry name" value="RSE1/DDB1/CFT1"/>
</dbReference>
<dbReference type="InterPro" id="IPR004871">
    <property type="entry name" value="RSE1/DDB1/CPSF1_C"/>
</dbReference>
<gene>
    <name evidence="11" type="ORF">CANTADRAFT_27538</name>
</gene>
<dbReference type="InterPro" id="IPR015943">
    <property type="entry name" value="WD40/YVTN_repeat-like_dom_sf"/>
</dbReference>
<dbReference type="Gene3D" id="2.130.10.10">
    <property type="entry name" value="YVTN repeat-like/Quinoprotein amine dehydrogenase"/>
    <property type="match status" value="3"/>
</dbReference>
<dbReference type="Pfam" id="PF23726">
    <property type="entry name" value="Beta-prop_RSE1_2nd"/>
    <property type="match status" value="1"/>
</dbReference>
<evidence type="ECO:0000256" key="7">
    <source>
        <dbReference type="SAM" id="MobiDB-lite"/>
    </source>
</evidence>
<name>A0A1E4SB90_9ASCO</name>
<evidence type="ECO:0000259" key="9">
    <source>
        <dbReference type="Pfam" id="PF10433"/>
    </source>
</evidence>
<proteinExistence type="inferred from homology"/>
<evidence type="ECO:0000259" key="8">
    <source>
        <dbReference type="Pfam" id="PF03178"/>
    </source>
</evidence>
<keyword evidence="2" id="KW-0507">mRNA processing</keyword>
<keyword evidence="3" id="KW-0747">Spliceosome</keyword>
<evidence type="ECO:0000256" key="1">
    <source>
        <dbReference type="ARBA" id="ARBA00004123"/>
    </source>
</evidence>
<dbReference type="Pfam" id="PF03178">
    <property type="entry name" value="CPSF_A"/>
    <property type="match status" value="1"/>
</dbReference>
<evidence type="ECO:0000313" key="11">
    <source>
        <dbReference type="EMBL" id="ODV76761.1"/>
    </source>
</evidence>
<dbReference type="AlphaFoldDB" id="A0A1E4SB90"/>
<evidence type="ECO:0000256" key="3">
    <source>
        <dbReference type="ARBA" id="ARBA00022728"/>
    </source>
</evidence>
<evidence type="ECO:0000259" key="10">
    <source>
        <dbReference type="Pfam" id="PF23726"/>
    </source>
</evidence>
<dbReference type="STRING" id="984487.A0A1E4SB90"/>
<feature type="compositionally biased region" description="Acidic residues" evidence="7">
    <location>
        <begin position="870"/>
        <end position="880"/>
    </location>
</feature>
<evidence type="ECO:0000256" key="4">
    <source>
        <dbReference type="ARBA" id="ARBA00023187"/>
    </source>
</evidence>
<feature type="domain" description="RSE1/DDB1/CPSF1 second beta-propeller" evidence="10">
    <location>
        <begin position="464"/>
        <end position="777"/>
    </location>
</feature>
<dbReference type="RefSeq" id="XP_020061883.1">
    <property type="nucleotide sequence ID" value="XM_020208136.1"/>
</dbReference>
<dbReference type="InterPro" id="IPR036322">
    <property type="entry name" value="WD40_repeat_dom_sf"/>
</dbReference>
<feature type="region of interest" description="Disordered" evidence="7">
    <location>
        <begin position="827"/>
        <end position="889"/>
    </location>
</feature>